<proteinExistence type="predicted"/>
<evidence type="ECO:0000256" key="1">
    <source>
        <dbReference type="SAM" id="Phobius"/>
    </source>
</evidence>
<name>A0A9P5MQG4_9AGAM</name>
<feature type="transmembrane region" description="Helical" evidence="1">
    <location>
        <begin position="20"/>
        <end position="41"/>
    </location>
</feature>
<accession>A0A9P5MQG4</accession>
<keyword evidence="1" id="KW-0812">Transmembrane</keyword>
<protein>
    <submittedName>
        <fullName evidence="2">Uncharacterized protein</fullName>
    </submittedName>
</protein>
<dbReference type="Proteomes" id="UP000759537">
    <property type="component" value="Unassembled WGS sequence"/>
</dbReference>
<keyword evidence="1" id="KW-1133">Transmembrane helix</keyword>
<keyword evidence="3" id="KW-1185">Reference proteome</keyword>
<keyword evidence="1" id="KW-0472">Membrane</keyword>
<dbReference type="OrthoDB" id="2576311at2759"/>
<gene>
    <name evidence="2" type="ORF">DFH94DRAFT_781185</name>
</gene>
<evidence type="ECO:0000313" key="3">
    <source>
        <dbReference type="Proteomes" id="UP000759537"/>
    </source>
</evidence>
<reference evidence="2" key="2">
    <citation type="journal article" date="2020" name="Nat. Commun.">
        <title>Large-scale genome sequencing of mycorrhizal fungi provides insights into the early evolution of symbiotic traits.</title>
        <authorList>
            <person name="Miyauchi S."/>
            <person name="Kiss E."/>
            <person name="Kuo A."/>
            <person name="Drula E."/>
            <person name="Kohler A."/>
            <person name="Sanchez-Garcia M."/>
            <person name="Morin E."/>
            <person name="Andreopoulos B."/>
            <person name="Barry K.W."/>
            <person name="Bonito G."/>
            <person name="Buee M."/>
            <person name="Carver A."/>
            <person name="Chen C."/>
            <person name="Cichocki N."/>
            <person name="Clum A."/>
            <person name="Culley D."/>
            <person name="Crous P.W."/>
            <person name="Fauchery L."/>
            <person name="Girlanda M."/>
            <person name="Hayes R.D."/>
            <person name="Keri Z."/>
            <person name="LaButti K."/>
            <person name="Lipzen A."/>
            <person name="Lombard V."/>
            <person name="Magnuson J."/>
            <person name="Maillard F."/>
            <person name="Murat C."/>
            <person name="Nolan M."/>
            <person name="Ohm R.A."/>
            <person name="Pangilinan J."/>
            <person name="Pereira M.F."/>
            <person name="Perotto S."/>
            <person name="Peter M."/>
            <person name="Pfister S."/>
            <person name="Riley R."/>
            <person name="Sitrit Y."/>
            <person name="Stielow J.B."/>
            <person name="Szollosi G."/>
            <person name="Zifcakova L."/>
            <person name="Stursova M."/>
            <person name="Spatafora J.W."/>
            <person name="Tedersoo L."/>
            <person name="Vaario L.M."/>
            <person name="Yamada A."/>
            <person name="Yan M."/>
            <person name="Wang P."/>
            <person name="Xu J."/>
            <person name="Bruns T."/>
            <person name="Baldrian P."/>
            <person name="Vilgalys R."/>
            <person name="Dunand C."/>
            <person name="Henrissat B."/>
            <person name="Grigoriev I.V."/>
            <person name="Hibbett D."/>
            <person name="Nagy L.G."/>
            <person name="Martin F.M."/>
        </authorList>
    </citation>
    <scope>NUCLEOTIDE SEQUENCE</scope>
    <source>
        <strain evidence="2">Prilba</strain>
    </source>
</reference>
<sequence>MLFSPVPSSAPRKVVGPPMSLAVSLASLFFFSSFAVAGIYAPGCSSSSWKWSFNKLDQNACTVAAYMISTCNGGS</sequence>
<evidence type="ECO:0000313" key="2">
    <source>
        <dbReference type="EMBL" id="KAF8466494.1"/>
    </source>
</evidence>
<dbReference type="AlphaFoldDB" id="A0A9P5MQG4"/>
<reference evidence="2" key="1">
    <citation type="submission" date="2019-10" db="EMBL/GenBank/DDBJ databases">
        <authorList>
            <consortium name="DOE Joint Genome Institute"/>
            <person name="Kuo A."/>
            <person name="Miyauchi S."/>
            <person name="Kiss E."/>
            <person name="Drula E."/>
            <person name="Kohler A."/>
            <person name="Sanchez-Garcia M."/>
            <person name="Andreopoulos B."/>
            <person name="Barry K.W."/>
            <person name="Bonito G."/>
            <person name="Buee M."/>
            <person name="Carver A."/>
            <person name="Chen C."/>
            <person name="Cichocki N."/>
            <person name="Clum A."/>
            <person name="Culley D."/>
            <person name="Crous P.W."/>
            <person name="Fauchery L."/>
            <person name="Girlanda M."/>
            <person name="Hayes R."/>
            <person name="Keri Z."/>
            <person name="LaButti K."/>
            <person name="Lipzen A."/>
            <person name="Lombard V."/>
            <person name="Magnuson J."/>
            <person name="Maillard F."/>
            <person name="Morin E."/>
            <person name="Murat C."/>
            <person name="Nolan M."/>
            <person name="Ohm R."/>
            <person name="Pangilinan J."/>
            <person name="Pereira M."/>
            <person name="Perotto S."/>
            <person name="Peter M."/>
            <person name="Riley R."/>
            <person name="Sitrit Y."/>
            <person name="Stielow B."/>
            <person name="Szollosi G."/>
            <person name="Zifcakova L."/>
            <person name="Stursova M."/>
            <person name="Spatafora J.W."/>
            <person name="Tedersoo L."/>
            <person name="Vaario L.-M."/>
            <person name="Yamada A."/>
            <person name="Yan M."/>
            <person name="Wang P."/>
            <person name="Xu J."/>
            <person name="Bruns T."/>
            <person name="Baldrian P."/>
            <person name="Vilgalys R."/>
            <person name="Henrissat B."/>
            <person name="Grigoriev I.V."/>
            <person name="Hibbett D."/>
            <person name="Nagy L.G."/>
            <person name="Martin F.M."/>
        </authorList>
    </citation>
    <scope>NUCLEOTIDE SEQUENCE</scope>
    <source>
        <strain evidence="2">Prilba</strain>
    </source>
</reference>
<organism evidence="2 3">
    <name type="scientific">Russula ochroleuca</name>
    <dbReference type="NCBI Taxonomy" id="152965"/>
    <lineage>
        <taxon>Eukaryota</taxon>
        <taxon>Fungi</taxon>
        <taxon>Dikarya</taxon>
        <taxon>Basidiomycota</taxon>
        <taxon>Agaricomycotina</taxon>
        <taxon>Agaricomycetes</taxon>
        <taxon>Russulales</taxon>
        <taxon>Russulaceae</taxon>
        <taxon>Russula</taxon>
    </lineage>
</organism>
<comment type="caution">
    <text evidence="2">The sequence shown here is derived from an EMBL/GenBank/DDBJ whole genome shotgun (WGS) entry which is preliminary data.</text>
</comment>
<dbReference type="EMBL" id="WHVB01000041">
    <property type="protein sequence ID" value="KAF8466494.1"/>
    <property type="molecule type" value="Genomic_DNA"/>
</dbReference>